<dbReference type="Proteomes" id="UP000198885">
    <property type="component" value="Unassembled WGS sequence"/>
</dbReference>
<dbReference type="EMBL" id="FOGU01000012">
    <property type="protein sequence ID" value="SES35432.1"/>
    <property type="molecule type" value="Genomic_DNA"/>
</dbReference>
<accession>A0A1H9WND0</accession>
<evidence type="ECO:0000313" key="2">
    <source>
        <dbReference type="Proteomes" id="UP000198885"/>
    </source>
</evidence>
<name>A0A1H9WND0_9RHOB</name>
<reference evidence="1 2" key="1">
    <citation type="submission" date="2016-10" db="EMBL/GenBank/DDBJ databases">
        <authorList>
            <person name="de Groot N.N."/>
        </authorList>
    </citation>
    <scope>NUCLEOTIDE SEQUENCE [LARGE SCALE GENOMIC DNA]</scope>
    <source>
        <strain evidence="1 2">DSM 23042</strain>
    </source>
</reference>
<dbReference type="STRING" id="641238.SAMN04490244_1122"/>
<evidence type="ECO:0000313" key="1">
    <source>
        <dbReference type="EMBL" id="SES35432.1"/>
    </source>
</evidence>
<dbReference type="AlphaFoldDB" id="A0A1H9WND0"/>
<gene>
    <name evidence="1" type="ORF">SAMN04490244_1122</name>
</gene>
<organism evidence="1 2">
    <name type="scientific">Tranquillimonas rosea</name>
    <dbReference type="NCBI Taxonomy" id="641238"/>
    <lineage>
        <taxon>Bacteria</taxon>
        <taxon>Pseudomonadati</taxon>
        <taxon>Pseudomonadota</taxon>
        <taxon>Alphaproteobacteria</taxon>
        <taxon>Rhodobacterales</taxon>
        <taxon>Roseobacteraceae</taxon>
        <taxon>Tranquillimonas</taxon>
    </lineage>
</organism>
<keyword evidence="2" id="KW-1185">Reference proteome</keyword>
<sequence length="89" mass="9834">MAPDRETVERQAVLQVMGATLDEICGLTEDGHEHRCPFCHKLPDAPRMSAPDNGARIARVIEHRLGRDLVVGPQDVRSHAPPRAPPRIV</sequence>
<proteinExistence type="predicted"/>
<protein>
    <submittedName>
        <fullName evidence="1">Uncharacterized protein</fullName>
    </submittedName>
</protein>